<dbReference type="Proteomes" id="UP001501676">
    <property type="component" value="Unassembled WGS sequence"/>
</dbReference>
<dbReference type="SUPFAM" id="SSF52540">
    <property type="entry name" value="P-loop containing nucleoside triphosphate hydrolases"/>
    <property type="match status" value="1"/>
</dbReference>
<keyword evidence="2" id="KW-1185">Reference proteome</keyword>
<protein>
    <recommendedName>
        <fullName evidence="3">ATP-binding protein</fullName>
    </recommendedName>
</protein>
<evidence type="ECO:0000313" key="2">
    <source>
        <dbReference type="Proteomes" id="UP001501676"/>
    </source>
</evidence>
<dbReference type="Gene3D" id="3.40.50.300">
    <property type="entry name" value="P-loop containing nucleotide triphosphate hydrolases"/>
    <property type="match status" value="1"/>
</dbReference>
<proteinExistence type="predicted"/>
<comment type="caution">
    <text evidence="1">The sequence shown here is derived from an EMBL/GenBank/DDBJ whole genome shotgun (WGS) entry which is preliminary data.</text>
</comment>
<evidence type="ECO:0000313" key="1">
    <source>
        <dbReference type="EMBL" id="GAA3396749.1"/>
    </source>
</evidence>
<dbReference type="Pfam" id="PF13671">
    <property type="entry name" value="AAA_33"/>
    <property type="match status" value="1"/>
</dbReference>
<name>A0ABP6TB35_9ACTN</name>
<sequence length="185" mass="18704">MPTPRPRAVLITGAPATGKSTVGRLVAGALHAALLDQDVVTGPLVAAVETLTGDAGLDGPVGRALRAARYEAIVAAAEDCLAVGTSAVLVAPFTTERSDADAYRVLAERFATVGATTTLVWLTAPMRVLLARMAARGADRDAGKLADPAGYFTPGVLAAPMVPHIAVNAGAPPESQLAEIVSSLA</sequence>
<gene>
    <name evidence="1" type="ORF">GCM10020369_74500</name>
</gene>
<accession>A0ABP6TB35</accession>
<dbReference type="RefSeq" id="WP_345733011.1">
    <property type="nucleotide sequence ID" value="NZ_BAAAYN010000060.1"/>
</dbReference>
<dbReference type="EMBL" id="BAAAYN010000060">
    <property type="protein sequence ID" value="GAA3396749.1"/>
    <property type="molecule type" value="Genomic_DNA"/>
</dbReference>
<reference evidence="2" key="1">
    <citation type="journal article" date="2019" name="Int. J. Syst. Evol. Microbiol.">
        <title>The Global Catalogue of Microorganisms (GCM) 10K type strain sequencing project: providing services to taxonomists for standard genome sequencing and annotation.</title>
        <authorList>
            <consortium name="The Broad Institute Genomics Platform"/>
            <consortium name="The Broad Institute Genome Sequencing Center for Infectious Disease"/>
            <person name="Wu L."/>
            <person name="Ma J."/>
        </authorList>
    </citation>
    <scope>NUCLEOTIDE SEQUENCE [LARGE SCALE GENOMIC DNA]</scope>
    <source>
        <strain evidence="2">JCM 9458</strain>
    </source>
</reference>
<dbReference type="InterPro" id="IPR027417">
    <property type="entry name" value="P-loop_NTPase"/>
</dbReference>
<evidence type="ECO:0008006" key="3">
    <source>
        <dbReference type="Google" id="ProtNLM"/>
    </source>
</evidence>
<organism evidence="1 2">
    <name type="scientific">Cryptosporangium minutisporangium</name>
    <dbReference type="NCBI Taxonomy" id="113569"/>
    <lineage>
        <taxon>Bacteria</taxon>
        <taxon>Bacillati</taxon>
        <taxon>Actinomycetota</taxon>
        <taxon>Actinomycetes</taxon>
        <taxon>Cryptosporangiales</taxon>
        <taxon>Cryptosporangiaceae</taxon>
        <taxon>Cryptosporangium</taxon>
    </lineage>
</organism>